<evidence type="ECO:0000256" key="4">
    <source>
        <dbReference type="ARBA" id="ARBA00023239"/>
    </source>
</evidence>
<evidence type="ECO:0000256" key="1">
    <source>
        <dbReference type="ARBA" id="ARBA00001933"/>
    </source>
</evidence>
<comment type="caution">
    <text evidence="6">The sequence shown here is derived from an EMBL/GenBank/DDBJ whole genome shotgun (WGS) entry which is preliminary data.</text>
</comment>
<sequence>MTASSDEFMQEAYSRIRASVSSNSGAPPSTLPQTAQLRRARASLPSPSHGAAYLQGWGHEATVEHLLDDIAPALNGQNRSSRYWGFVTGAVLPVAEVADNLASAYDQNVQVHLPDQTIATEVEDAALKMLLGVLHLGRAEEWAGRTFTTGATASNILGLACGREGVLSARLSATGGGQEKKTASELGILAACLHAGVREIRVLTSMGHSSLSKAASIVGLGSAAVHELPHSADEPWRIDMDAAQRELQQDGVACIIALSAGEVNTGRSATQGLEDMQRLRQMADQYGAWIHVDGAFGIFARALPETDEFSRLHQTAAGLELADSITVDGHKLLNVPYDCGVFFTRNVSVLTSVCRNPNAAYLCSEASDIQSPLNIGLENSRRFRALPAYAVLLSEGREGLADMFARMVRLARGIAEVVWDSPDYLLLPDGQAQEQQQGGGTDLGDTHICVLFRAKADSLNDVLVEAINATGSWYVSGTKWKGQKAVRVAVANWKIDVTEDLEVVRRSLAKYISGAQDS</sequence>
<dbReference type="InterPro" id="IPR010977">
    <property type="entry name" value="Aromatic_deC"/>
</dbReference>
<reference evidence="6 7" key="1">
    <citation type="submission" date="2023-01" db="EMBL/GenBank/DDBJ databases">
        <title>Analysis of 21 Apiospora genomes using comparative genomics revels a genus with tremendous synthesis potential of carbohydrate active enzymes and secondary metabolites.</title>
        <authorList>
            <person name="Sorensen T."/>
        </authorList>
    </citation>
    <scope>NUCLEOTIDE SEQUENCE [LARGE SCALE GENOMIC DNA]</scope>
    <source>
        <strain evidence="6 7">CBS 135458</strain>
    </source>
</reference>
<evidence type="ECO:0000256" key="2">
    <source>
        <dbReference type="ARBA" id="ARBA00009533"/>
    </source>
</evidence>
<dbReference type="InterPro" id="IPR015424">
    <property type="entry name" value="PyrdxlP-dep_Trfase"/>
</dbReference>
<dbReference type="Pfam" id="PF00282">
    <property type="entry name" value="Pyridoxal_deC"/>
    <property type="match status" value="1"/>
</dbReference>
<dbReference type="InterPro" id="IPR015422">
    <property type="entry name" value="PyrdxlP-dep_Trfase_small"/>
</dbReference>
<dbReference type="PANTHER" id="PTHR11999">
    <property type="entry name" value="GROUP II PYRIDOXAL-5-PHOSPHATE DECARBOXYLASE"/>
    <property type="match status" value="1"/>
</dbReference>
<dbReference type="EMBL" id="JAQQWL010000011">
    <property type="protein sequence ID" value="KAK8048759.1"/>
    <property type="molecule type" value="Genomic_DNA"/>
</dbReference>
<evidence type="ECO:0000313" key="7">
    <source>
        <dbReference type="Proteomes" id="UP001480595"/>
    </source>
</evidence>
<accession>A0ABR1TQ59</accession>
<dbReference type="RefSeq" id="XP_066711008.1">
    <property type="nucleotide sequence ID" value="XM_066861898.1"/>
</dbReference>
<keyword evidence="4 5" id="KW-0456">Lyase</keyword>
<name>A0ABR1TQ59_9PEZI</name>
<proteinExistence type="inferred from homology"/>
<gene>
    <name evidence="6" type="ORF">PG994_010489</name>
</gene>
<evidence type="ECO:0008006" key="8">
    <source>
        <dbReference type="Google" id="ProtNLM"/>
    </source>
</evidence>
<comment type="cofactor">
    <cofactor evidence="1 5">
        <name>pyridoxal 5'-phosphate</name>
        <dbReference type="ChEBI" id="CHEBI:597326"/>
    </cofactor>
</comment>
<dbReference type="PROSITE" id="PS00392">
    <property type="entry name" value="DDC_GAD_HDC_YDC"/>
    <property type="match status" value="1"/>
</dbReference>
<protein>
    <recommendedName>
        <fullName evidence="8">Pyridoxal-dependent decarboxylase</fullName>
    </recommendedName>
</protein>
<comment type="similarity">
    <text evidence="2 5">Belongs to the group II decarboxylase family.</text>
</comment>
<keyword evidence="3 5" id="KW-0663">Pyridoxal phosphate</keyword>
<dbReference type="InterPro" id="IPR002129">
    <property type="entry name" value="PyrdxlP-dep_de-COase"/>
</dbReference>
<evidence type="ECO:0000256" key="5">
    <source>
        <dbReference type="RuleBase" id="RU000382"/>
    </source>
</evidence>
<keyword evidence="7" id="KW-1185">Reference proteome</keyword>
<evidence type="ECO:0000313" key="6">
    <source>
        <dbReference type="EMBL" id="KAK8048759.1"/>
    </source>
</evidence>
<dbReference type="PANTHER" id="PTHR11999:SF165">
    <property type="entry name" value="DECARBOXYLASE, PUTATIVE (AFU_ORTHOLOGUE AFUA_2G04980)-RELATED"/>
    <property type="match status" value="1"/>
</dbReference>
<dbReference type="SUPFAM" id="SSF53383">
    <property type="entry name" value="PLP-dependent transferases"/>
    <property type="match status" value="1"/>
</dbReference>
<dbReference type="Proteomes" id="UP001480595">
    <property type="component" value="Unassembled WGS sequence"/>
</dbReference>
<dbReference type="Gene3D" id="3.40.640.10">
    <property type="entry name" value="Type I PLP-dependent aspartate aminotransferase-like (Major domain)"/>
    <property type="match status" value="1"/>
</dbReference>
<organism evidence="6 7">
    <name type="scientific">Apiospora phragmitis</name>
    <dbReference type="NCBI Taxonomy" id="2905665"/>
    <lineage>
        <taxon>Eukaryota</taxon>
        <taxon>Fungi</taxon>
        <taxon>Dikarya</taxon>
        <taxon>Ascomycota</taxon>
        <taxon>Pezizomycotina</taxon>
        <taxon>Sordariomycetes</taxon>
        <taxon>Xylariomycetidae</taxon>
        <taxon>Amphisphaeriales</taxon>
        <taxon>Apiosporaceae</taxon>
        <taxon>Apiospora</taxon>
    </lineage>
</organism>
<dbReference type="InterPro" id="IPR021115">
    <property type="entry name" value="Pyridoxal-P_BS"/>
</dbReference>
<evidence type="ECO:0000256" key="3">
    <source>
        <dbReference type="ARBA" id="ARBA00022898"/>
    </source>
</evidence>
<dbReference type="Gene3D" id="3.90.1150.10">
    <property type="entry name" value="Aspartate Aminotransferase, domain 1"/>
    <property type="match status" value="1"/>
</dbReference>
<dbReference type="GeneID" id="92094961"/>
<dbReference type="InterPro" id="IPR015421">
    <property type="entry name" value="PyrdxlP-dep_Trfase_major"/>
</dbReference>